<dbReference type="AlphaFoldDB" id="A0A286G818"/>
<dbReference type="InterPro" id="IPR058788">
    <property type="entry name" value="ApnL_N"/>
</dbReference>
<dbReference type="Proteomes" id="UP000219452">
    <property type="component" value="Unassembled WGS sequence"/>
</dbReference>
<evidence type="ECO:0000256" key="1">
    <source>
        <dbReference type="SAM" id="MobiDB-lite"/>
    </source>
</evidence>
<evidence type="ECO:0000313" key="4">
    <source>
        <dbReference type="EMBL" id="SOD91707.1"/>
    </source>
</evidence>
<dbReference type="InterPro" id="IPR017853">
    <property type="entry name" value="GH"/>
</dbReference>
<feature type="region of interest" description="Disordered" evidence="1">
    <location>
        <begin position="251"/>
        <end position="272"/>
    </location>
</feature>
<name>A0A286G818_9BACT</name>
<dbReference type="Pfam" id="PF25838">
    <property type="entry name" value="Apionate_lact_M"/>
    <property type="match status" value="1"/>
</dbReference>
<dbReference type="EMBL" id="OCNH01000003">
    <property type="protein sequence ID" value="SOD91707.1"/>
    <property type="molecule type" value="Genomic_DNA"/>
</dbReference>
<proteinExistence type="predicted"/>
<feature type="compositionally biased region" description="Polar residues" evidence="1">
    <location>
        <begin position="253"/>
        <end position="262"/>
    </location>
</feature>
<accession>A0A286G818</accession>
<reference evidence="5" key="1">
    <citation type="submission" date="2017-09" db="EMBL/GenBank/DDBJ databases">
        <authorList>
            <person name="Varghese N."/>
            <person name="Submissions S."/>
        </authorList>
    </citation>
    <scope>NUCLEOTIDE SEQUENCE [LARGE SCALE GENOMIC DNA]</scope>
    <source>
        <strain evidence="5">DSM 29961</strain>
    </source>
</reference>
<evidence type="ECO:0000259" key="3">
    <source>
        <dbReference type="Pfam" id="PF25838"/>
    </source>
</evidence>
<dbReference type="SUPFAM" id="SSF51445">
    <property type="entry name" value="(Trans)glycosidases"/>
    <property type="match status" value="1"/>
</dbReference>
<evidence type="ECO:0000313" key="5">
    <source>
        <dbReference type="Proteomes" id="UP000219452"/>
    </source>
</evidence>
<gene>
    <name evidence="4" type="ORF">SAMN06269250_3599</name>
</gene>
<dbReference type="Pfam" id="PF25837">
    <property type="entry name" value="Apionate_lact_N"/>
    <property type="match status" value="1"/>
</dbReference>
<keyword evidence="5" id="KW-1185">Reference proteome</keyword>
<dbReference type="InterPro" id="IPR058787">
    <property type="entry name" value="ApnL_M"/>
</dbReference>
<protein>
    <submittedName>
        <fullName evidence="4">Uncharacterized protein</fullName>
    </submittedName>
</protein>
<evidence type="ECO:0000259" key="2">
    <source>
        <dbReference type="Pfam" id="PF25837"/>
    </source>
</evidence>
<organism evidence="4 5">
    <name type="scientific">Spirosoma fluviale</name>
    <dbReference type="NCBI Taxonomy" id="1597977"/>
    <lineage>
        <taxon>Bacteria</taxon>
        <taxon>Pseudomonadati</taxon>
        <taxon>Bacteroidota</taxon>
        <taxon>Cytophagia</taxon>
        <taxon>Cytophagales</taxon>
        <taxon>Cytophagaceae</taxon>
        <taxon>Spirosoma</taxon>
    </lineage>
</organism>
<feature type="domain" description="D-apionate lactonase N-terminal" evidence="2">
    <location>
        <begin position="23"/>
        <end position="236"/>
    </location>
</feature>
<sequence>MVYFYLLINRLPYLRKRQIYSSMSHILHAGPVNVRYENGFLRYISLDETELVRMIYFAIRDHNWLTAALTFTNEVIGQTNDSFHIQYDWQTNDLGIQMTGKVTIEGEADGTITVDWSGNALNTFRKNRVGLCVLHPIEGVSGQPAELIAPDGQYTNAHFPTYISPHQPFLNIQTLRWRPASGGTWQLDFSGDVFETEDQRNWTDASFKTYSTPLSRPFPVTVQTGDVFSHRIVFSQSKREIPAEMAPIEVTPRSDNSTSTRPQVGVGQRTDGPPLTATEAALLKKLNLSHLRADIFFSLPDWQTRLINAIADATLLTVPLELAVFFGDESANELSLLQQLLKTENAAVHSIIVYNAATLTTSTELLQALVPVLRTNWPDVLVGGGTDDNFAELNRNPFDFSLVDFVAYSVNPQVHAFDDLTLLENIAGQVETVSSARNLSVGKPIHISPVTLRSRFTTRAGAATERLNQPPDPRQTTSFGADWTRQSLQALTDAGVASITYYQSHGPNGLVNDDAVYPLATVL</sequence>
<feature type="domain" description="D-apionate lactonase TIM barrel" evidence="3">
    <location>
        <begin position="264"/>
        <end position="523"/>
    </location>
</feature>